<name>A0AAQ3L7M4_9BACT</name>
<proteinExistence type="predicted"/>
<feature type="domain" description="DUF5069" evidence="1">
    <location>
        <begin position="15"/>
        <end position="150"/>
    </location>
</feature>
<dbReference type="Proteomes" id="UP001304300">
    <property type="component" value="Chromosome"/>
</dbReference>
<dbReference type="InterPro" id="IPR031849">
    <property type="entry name" value="DUF5069"/>
</dbReference>
<dbReference type="Pfam" id="PF16798">
    <property type="entry name" value="DUF5069"/>
    <property type="match status" value="1"/>
</dbReference>
<evidence type="ECO:0000313" key="2">
    <source>
        <dbReference type="EMBL" id="WOO40152.1"/>
    </source>
</evidence>
<accession>A0AAQ3L7M4</accession>
<gene>
    <name evidence="2" type="ORF">RZN69_16140</name>
</gene>
<organism evidence="2 3">
    <name type="scientific">Rubellicoccus peritrichatus</name>
    <dbReference type="NCBI Taxonomy" id="3080537"/>
    <lineage>
        <taxon>Bacteria</taxon>
        <taxon>Pseudomonadati</taxon>
        <taxon>Verrucomicrobiota</taxon>
        <taxon>Opitutia</taxon>
        <taxon>Puniceicoccales</taxon>
        <taxon>Cerasicoccaceae</taxon>
        <taxon>Rubellicoccus</taxon>
    </lineage>
</organism>
<evidence type="ECO:0000313" key="3">
    <source>
        <dbReference type="Proteomes" id="UP001304300"/>
    </source>
</evidence>
<keyword evidence="3" id="KW-1185">Reference proteome</keyword>
<reference evidence="2 3" key="1">
    <citation type="submission" date="2023-10" db="EMBL/GenBank/DDBJ databases">
        <title>Rubellicoccus peritrichatus gen. nov., sp. nov., isolated from an algae of coral reef tank.</title>
        <authorList>
            <person name="Luo J."/>
        </authorList>
    </citation>
    <scope>NUCLEOTIDE SEQUENCE [LARGE SCALE GENOMIC DNA]</scope>
    <source>
        <strain evidence="2 3">CR14</strain>
    </source>
</reference>
<sequence length="151" mass="17578">MSTIAEKIDAKDLSKKFPRSPREKVAGYVVAGRTLDKCRAAIAGTLGEYHYDCPLDRLFFDFTGIDSVKFQEFVATGADDAEVAAWIEQNSKQTEKREIIQWNNDLRFKRINEMPIELQEFLEGYIDEFIAPKGKTVYYWFDVYDIEEERI</sequence>
<dbReference type="EMBL" id="CP136920">
    <property type="protein sequence ID" value="WOO40152.1"/>
    <property type="molecule type" value="Genomic_DNA"/>
</dbReference>
<dbReference type="AlphaFoldDB" id="A0AAQ3L7M4"/>
<dbReference type="KEGG" id="puo:RZN69_16140"/>
<evidence type="ECO:0000259" key="1">
    <source>
        <dbReference type="Pfam" id="PF16798"/>
    </source>
</evidence>
<protein>
    <submittedName>
        <fullName evidence="2">DUF5069 domain-containing protein</fullName>
    </submittedName>
</protein>
<dbReference type="RefSeq" id="WP_317832279.1">
    <property type="nucleotide sequence ID" value="NZ_CP136920.1"/>
</dbReference>